<organism evidence="1 2">
    <name type="scientific">Nephila pilipes</name>
    <name type="common">Giant wood spider</name>
    <name type="synonym">Nephila maculata</name>
    <dbReference type="NCBI Taxonomy" id="299642"/>
    <lineage>
        <taxon>Eukaryota</taxon>
        <taxon>Metazoa</taxon>
        <taxon>Ecdysozoa</taxon>
        <taxon>Arthropoda</taxon>
        <taxon>Chelicerata</taxon>
        <taxon>Arachnida</taxon>
        <taxon>Araneae</taxon>
        <taxon>Araneomorphae</taxon>
        <taxon>Entelegynae</taxon>
        <taxon>Araneoidea</taxon>
        <taxon>Nephilidae</taxon>
        <taxon>Nephila</taxon>
    </lineage>
</organism>
<sequence length="97" mass="11070">MLFPSLRAFDDANSFQPKGSSSRIELPPTKGYLPLCKTKIKLRTKYGTVMAPEPIEAYRINSIYTICRNAAHTAYKLRGRFRYSCRPNSEFGEDSDN</sequence>
<accession>A0A8X6Q2I7</accession>
<evidence type="ECO:0000313" key="1">
    <source>
        <dbReference type="EMBL" id="GFT98508.1"/>
    </source>
</evidence>
<proteinExistence type="predicted"/>
<reference evidence="1" key="1">
    <citation type="submission" date="2020-08" db="EMBL/GenBank/DDBJ databases">
        <title>Multicomponent nature underlies the extraordinary mechanical properties of spider dragline silk.</title>
        <authorList>
            <person name="Kono N."/>
            <person name="Nakamura H."/>
            <person name="Mori M."/>
            <person name="Yoshida Y."/>
            <person name="Ohtoshi R."/>
            <person name="Malay A.D."/>
            <person name="Moran D.A.P."/>
            <person name="Tomita M."/>
            <person name="Numata K."/>
            <person name="Arakawa K."/>
        </authorList>
    </citation>
    <scope>NUCLEOTIDE SEQUENCE</scope>
</reference>
<dbReference type="Proteomes" id="UP000887013">
    <property type="component" value="Unassembled WGS sequence"/>
</dbReference>
<comment type="caution">
    <text evidence="1">The sequence shown here is derived from an EMBL/GenBank/DDBJ whole genome shotgun (WGS) entry which is preliminary data.</text>
</comment>
<name>A0A8X6Q2I7_NEPPI</name>
<keyword evidence="2" id="KW-1185">Reference proteome</keyword>
<gene>
    <name evidence="1" type="ORF">NPIL_569971</name>
</gene>
<dbReference type="EMBL" id="BMAW01075780">
    <property type="protein sequence ID" value="GFT98508.1"/>
    <property type="molecule type" value="Genomic_DNA"/>
</dbReference>
<evidence type="ECO:0000313" key="2">
    <source>
        <dbReference type="Proteomes" id="UP000887013"/>
    </source>
</evidence>
<protein>
    <submittedName>
        <fullName evidence="1">Uncharacterized protein</fullName>
    </submittedName>
</protein>
<dbReference type="AlphaFoldDB" id="A0A8X6Q2I7"/>